<keyword evidence="2" id="KW-0012">Acyltransferase</keyword>
<evidence type="ECO:0000313" key="2">
    <source>
        <dbReference type="EMBL" id="QHC01758.1"/>
    </source>
</evidence>
<reference evidence="2 3" key="1">
    <citation type="journal article" date="2018" name="Int. J. Syst. Evol. Microbiol.">
        <title>Epidermidibacterium keratini gen. nov., sp. nov., a member of the family Sporichthyaceae, isolated from keratin epidermis.</title>
        <authorList>
            <person name="Lee D.G."/>
            <person name="Trujillo M.E."/>
            <person name="Kang S."/>
            <person name="Nam J.J."/>
            <person name="Kim Y.J."/>
        </authorList>
    </citation>
    <scope>NUCLEOTIDE SEQUENCE [LARGE SCALE GENOMIC DNA]</scope>
    <source>
        <strain evidence="2 3">EPI-7</strain>
    </source>
</reference>
<dbReference type="KEGG" id="eke:EK0264_16705"/>
<accession>A0A7L4YRS8</accession>
<dbReference type="InParanoid" id="A0A7L4YRS8"/>
<organism evidence="2 3">
    <name type="scientific">Epidermidibacterium keratini</name>
    <dbReference type="NCBI Taxonomy" id="1891644"/>
    <lineage>
        <taxon>Bacteria</taxon>
        <taxon>Bacillati</taxon>
        <taxon>Actinomycetota</taxon>
        <taxon>Actinomycetes</taxon>
        <taxon>Sporichthyales</taxon>
        <taxon>Sporichthyaceae</taxon>
        <taxon>Epidermidibacterium</taxon>
    </lineage>
</organism>
<dbReference type="InterPro" id="IPR011004">
    <property type="entry name" value="Trimer_LpxA-like_sf"/>
</dbReference>
<dbReference type="PANTHER" id="PTHR23416">
    <property type="entry name" value="SIALIC ACID SYNTHASE-RELATED"/>
    <property type="match status" value="1"/>
</dbReference>
<proteinExistence type="predicted"/>
<protein>
    <submittedName>
        <fullName evidence="2">Acyltransferase</fullName>
    </submittedName>
</protein>
<dbReference type="RefSeq" id="WP_159546882.1">
    <property type="nucleotide sequence ID" value="NZ_CP047156.1"/>
</dbReference>
<evidence type="ECO:0000313" key="3">
    <source>
        <dbReference type="Proteomes" id="UP000463857"/>
    </source>
</evidence>
<dbReference type="OrthoDB" id="2643438at2"/>
<gene>
    <name evidence="2" type="ORF">EK0264_16705</name>
</gene>
<keyword evidence="3" id="KW-1185">Reference proteome</keyword>
<dbReference type="Proteomes" id="UP000463857">
    <property type="component" value="Chromosome"/>
</dbReference>
<dbReference type="EMBL" id="CP047156">
    <property type="protein sequence ID" value="QHC01758.1"/>
    <property type="molecule type" value="Genomic_DNA"/>
</dbReference>
<dbReference type="InterPro" id="IPR051159">
    <property type="entry name" value="Hexapeptide_acetyltransf"/>
</dbReference>
<name>A0A7L4YRS8_9ACTN</name>
<dbReference type="PANTHER" id="PTHR23416:SF78">
    <property type="entry name" value="LIPOPOLYSACCHARIDE BIOSYNTHESIS O-ACETYL TRANSFERASE WBBJ-RELATED"/>
    <property type="match status" value="1"/>
</dbReference>
<dbReference type="SUPFAM" id="SSF51161">
    <property type="entry name" value="Trimeric LpxA-like enzymes"/>
    <property type="match status" value="1"/>
</dbReference>
<keyword evidence="2" id="KW-0808">Transferase</keyword>
<dbReference type="GO" id="GO:0016746">
    <property type="term" value="F:acyltransferase activity"/>
    <property type="evidence" value="ECO:0007669"/>
    <property type="project" value="UniProtKB-KW"/>
</dbReference>
<sequence>MLRRYLTPRDPRQAKFLTSSSLRWVLRNRAFTPHYLVRYARFFAFKLRNPHIVTRGFVFLGKDIELTARPGHGRLVLGRWAHIGDRTCIRAHEGTVEIGDKVVFGRDNVVNGYLDISIGESTLIADWIYICDFDHKFDQLGTPIKDQGIAKLPVRIGPDCWLGTKVSVLRGTETGRGCVFAAHTVVRGDIPDYSVVAGVPGRVIKSRLPVAPTRSGDERPVGAPEIRPTQRRVRPDEVDDQ</sequence>
<dbReference type="AlphaFoldDB" id="A0A7L4YRS8"/>
<dbReference type="CDD" id="cd04647">
    <property type="entry name" value="LbH_MAT_like"/>
    <property type="match status" value="1"/>
</dbReference>
<evidence type="ECO:0000256" key="1">
    <source>
        <dbReference type="SAM" id="MobiDB-lite"/>
    </source>
</evidence>
<feature type="region of interest" description="Disordered" evidence="1">
    <location>
        <begin position="208"/>
        <end position="241"/>
    </location>
</feature>
<dbReference type="Gene3D" id="2.160.10.10">
    <property type="entry name" value="Hexapeptide repeat proteins"/>
    <property type="match status" value="1"/>
</dbReference>